<dbReference type="Proteomes" id="UP001145114">
    <property type="component" value="Unassembled WGS sequence"/>
</dbReference>
<keyword evidence="1" id="KW-0378">Hydrolase</keyword>
<dbReference type="EMBL" id="JAMZIH010000002">
    <property type="protein sequence ID" value="KAJ1680401.1"/>
    <property type="molecule type" value="Genomic_DNA"/>
</dbReference>
<keyword evidence="1" id="KW-0347">Helicase</keyword>
<organism evidence="1 2">
    <name type="scientific">Spiromyces aspiralis</name>
    <dbReference type="NCBI Taxonomy" id="68401"/>
    <lineage>
        <taxon>Eukaryota</taxon>
        <taxon>Fungi</taxon>
        <taxon>Fungi incertae sedis</taxon>
        <taxon>Zoopagomycota</taxon>
        <taxon>Kickxellomycotina</taxon>
        <taxon>Kickxellomycetes</taxon>
        <taxon>Kickxellales</taxon>
        <taxon>Kickxellaceae</taxon>
        <taxon>Spiromyces</taxon>
    </lineage>
</organism>
<protein>
    <submittedName>
        <fullName evidence="1">ATP-dependent DNA helicase Hrp3</fullName>
        <ecNumber evidence="1">3.6.4.12</ecNumber>
    </submittedName>
</protein>
<proteinExistence type="predicted"/>
<accession>A0ACC1HXH9</accession>
<keyword evidence="1" id="KW-0547">Nucleotide-binding</keyword>
<dbReference type="EC" id="3.6.4.12" evidence="1"/>
<comment type="caution">
    <text evidence="1">The sequence shown here is derived from an EMBL/GenBank/DDBJ whole genome shotgun (WGS) entry which is preliminary data.</text>
</comment>
<reference evidence="1" key="1">
    <citation type="submission" date="2022-06" db="EMBL/GenBank/DDBJ databases">
        <title>Phylogenomic reconstructions and comparative analyses of Kickxellomycotina fungi.</title>
        <authorList>
            <person name="Reynolds N.K."/>
            <person name="Stajich J.E."/>
            <person name="Barry K."/>
            <person name="Grigoriev I.V."/>
            <person name="Crous P."/>
            <person name="Smith M.E."/>
        </authorList>
    </citation>
    <scope>NUCLEOTIDE SEQUENCE</scope>
    <source>
        <strain evidence="1">RSA 2271</strain>
    </source>
</reference>
<keyword evidence="2" id="KW-1185">Reference proteome</keyword>
<evidence type="ECO:0000313" key="2">
    <source>
        <dbReference type="Proteomes" id="UP001145114"/>
    </source>
</evidence>
<name>A0ACC1HXH9_9FUNG</name>
<gene>
    <name evidence="1" type="primary">hrp3</name>
    <name evidence="1" type="ORF">EV182_000055</name>
</gene>
<sequence>MDCSPLGPQAASGQLNRSHNRHGFGSGEQKIAKRIDYDPDFDDSLSDLSDAVSVSKQYASGGPAFFTKQPEGDDDFVVSEEEAAFSSESVSSPDEIDDTSDEDWGAPASRKRKTKKDSKGKGGRVKASRGVPTLSTTKKSGRWVETYESGEDFESDTSEYMEGRSSSKKKPKRRKLIKRRFVMDDDDDDDDDNVVGGAGGSFTTGMPIRVSTRTQKTKKSYNELDDNDDGWDGSALSDGWGSGSVVSRSTTTVAKHKATEPLIDEREDVDVIEAVKDFRLREGADSTDISNPQNLEFFVKWKGWSFRHATWDLYDFLRDFKGFKKVENFMRQTVLAEHAFRNDPTVTSEDIEQFNVNKELERNILKDYQQIERIFASREGKPRMIRRPGDPVGGEVGGDEEEDPKVTPAETEYLVKWRRLPYSSCTWEPHSEIADEFQAEIDAFLDRSQSQCVPHRNASTSSRKRPPFKRITTQPEYLVGGQLRDYQLTSLNWMAHLWSNNENGILADEMGLGKTVQSTSFLSYLFHTQHIYGPFLVVVPLSTIGSWQRELKRWAPDMNAIAYIEDSRSRSIMREYEFYLPAQSPDNPGPPRVKFNVLLTTYELVLKDRDFLGSIKWQFLVVDEAHRLKNSESALNDALSSFHTTNRLLITGTPLQNSVKELVTLCQFLMPDKFQDMDADFDINSAAQDPNHERKIAQLHAQLKPYMLRRLKKDVEKSLPQKTERILRVELAPLQVHYYKNILTRNYQVLNRGVSGPGQLSLLNIMTELKKASNHPYLFPNAESLSLSRGTPQDQLRGIIANSGKMVLLDKLLTRLKHGGHRVLIFSQMVQLLDILADYMVLKGYVFQRLDGSVSSEQRKKSIEHFNAEGSPDFVFLLSTRAGGLGINLETADTVIIFDSDWNPQNDLQAMARAHRIGQKRQVSVYRFVSKDTVEEDILERAKRKMVLEYCIIKGMDTSGLHLTSSERRQIESGSISVNKGSATKSSSTPFTKDELSAILKFGASSMFATDPNDPDSSNNRQRKLDDMDLDKMLEDAEQTETTTAGAADDFLSQFQVADYGLDTENMGWDDIIPEEERKRIEEEERAVEEAELLLSRRRVRVSYVEDGARAGGNGYGEGDDDDDDVGFSGEDSEGGRRKRRRHQGGASGGAKSRHDDRPDILSERDIKALIRAVQRFGDPQYRYEEVVRDAELEDKDTEVVKQVAAELIKVCEDAVRQYLQEMRSTSGAGDDPQVLDDDDPASQLKRNAKAILITFHDIPSVNAGVVTQRSTDLRYLTNKMTSPPFNEEPTKFRLNIPLKPVLNWTSTWGQREDAMLLVGIYRHGFGSWEKIQHDSELGLDQKMFSTAADEKAAKAKLAAQSARGGGSAKKVVIAPRPTHLVRRGEYLLKVLKESEEKKTAASSTATPSAASNGVDAKSRGSSGDSNSNSRHDSNAAPSAQAQQQDDDGSAKGIHPSRSSRSRRAASTRAPGMRSGTAARSSSRNRRRDGKEGDFDGGPGGGSEEGEGRYTSRESSALRQRQSGGRSSKSEEGELSDYQSMDESECKHLMKPVKKYLQRLRDESDKTTSKSGKIKLVRDCLLPIGRHIRSTLERRKSRGDSQAEIDSLCRHLWVFVTYFWSRPIGHRQMQELFEKLEQKTLASATGGSGSASTSNNATTTTASLSGDNLRGSRVGTTKQPRSPTPPPSTTNRSDTGAMGGRGGPISPHHNNYHHHHHQSQNYHQSPSLSSRTDSGGTTAGTGNSGHATNGRGYGSTSAAAAATAPLPASPGLATSSLSSRRHSNSNNARHRHDHHTRYTSPTHEREDSVSGGTGRHQPSLDRNSDKHYRLYHHRTSRNNA</sequence>
<evidence type="ECO:0000313" key="1">
    <source>
        <dbReference type="EMBL" id="KAJ1680401.1"/>
    </source>
</evidence>
<keyword evidence="1" id="KW-0067">ATP-binding</keyword>